<organism evidence="2 3">
    <name type="scientific">Legionella shakespearei DSM 23087</name>
    <dbReference type="NCBI Taxonomy" id="1122169"/>
    <lineage>
        <taxon>Bacteria</taxon>
        <taxon>Pseudomonadati</taxon>
        <taxon>Pseudomonadota</taxon>
        <taxon>Gammaproteobacteria</taxon>
        <taxon>Legionellales</taxon>
        <taxon>Legionellaceae</taxon>
        <taxon>Legionella</taxon>
    </lineage>
</organism>
<comment type="caution">
    <text evidence="2">The sequence shown here is derived from an EMBL/GenBank/DDBJ whole genome shotgun (WGS) entry which is preliminary data.</text>
</comment>
<feature type="transmembrane region" description="Helical" evidence="1">
    <location>
        <begin position="16"/>
        <end position="36"/>
    </location>
</feature>
<name>A0A0W0YKP8_9GAMM</name>
<feature type="transmembrane region" description="Helical" evidence="1">
    <location>
        <begin position="246"/>
        <end position="266"/>
    </location>
</feature>
<dbReference type="PATRIC" id="fig|1122169.6.peg.3163"/>
<protein>
    <submittedName>
        <fullName evidence="2">Uncharacterized protein</fullName>
    </submittedName>
</protein>
<feature type="transmembrane region" description="Helical" evidence="1">
    <location>
        <begin position="48"/>
        <end position="73"/>
    </location>
</feature>
<evidence type="ECO:0000313" key="3">
    <source>
        <dbReference type="Proteomes" id="UP000054600"/>
    </source>
</evidence>
<dbReference type="EMBL" id="LNYW01000069">
    <property type="protein sequence ID" value="KTD57371.1"/>
    <property type="molecule type" value="Genomic_DNA"/>
</dbReference>
<proteinExistence type="predicted"/>
<dbReference type="Proteomes" id="UP000054600">
    <property type="component" value="Unassembled WGS sequence"/>
</dbReference>
<feature type="transmembrane region" description="Helical" evidence="1">
    <location>
        <begin position="124"/>
        <end position="141"/>
    </location>
</feature>
<feature type="transmembrane region" description="Helical" evidence="1">
    <location>
        <begin position="212"/>
        <end position="234"/>
    </location>
</feature>
<dbReference type="AlphaFoldDB" id="A0A0W0YKP8"/>
<evidence type="ECO:0000256" key="1">
    <source>
        <dbReference type="SAM" id="Phobius"/>
    </source>
</evidence>
<dbReference type="eggNOG" id="ENOG5030M9T">
    <property type="taxonomic scope" value="Bacteria"/>
</dbReference>
<feature type="transmembrane region" description="Helical" evidence="1">
    <location>
        <begin position="176"/>
        <end position="200"/>
    </location>
</feature>
<keyword evidence="3" id="KW-1185">Reference proteome</keyword>
<sequence>MNFNISKIIQIIKNNALGLWYSSLLLSLLIFSIYFLEIKYFPIKSYDSLIALSLFVSFVIVIIIFLLTLPPLISSNLQKRLINNEHTCSFLFGNKFRHLFDKLVIKEKKRRAEIKLIGKPIKTFLFLHIINAILLSIIFYFMPITAMLITMIIPLISIFILLPNSKKTSSSSPSKITLIFYTTIIITTSNLFLLITTALINHLEEITPESGINYIIYTFSTYFCLLAYSIFVLIPLPDIKSKLQKPLILTLVILTLLTINGSIIRLPKLIIETFRIGNIHQTTIGTDKRGCYLFKNNGLKIDCEDKKVVFLIPNINILWRVDEYVINYQDVNGNFRHLILNPATTKIYDIETTG</sequence>
<keyword evidence="1" id="KW-0472">Membrane</keyword>
<keyword evidence="1" id="KW-1133">Transmembrane helix</keyword>
<accession>A0A0W0YKP8</accession>
<gene>
    <name evidence="2" type="ORF">Lsha_2753</name>
</gene>
<keyword evidence="1" id="KW-0812">Transmembrane</keyword>
<dbReference type="RefSeq" id="WP_018578111.1">
    <property type="nucleotide sequence ID" value="NZ_KB892423.1"/>
</dbReference>
<feature type="transmembrane region" description="Helical" evidence="1">
    <location>
        <begin position="147"/>
        <end position="164"/>
    </location>
</feature>
<reference evidence="2 3" key="1">
    <citation type="submission" date="2015-11" db="EMBL/GenBank/DDBJ databases">
        <title>Genomic analysis of 38 Legionella species identifies large and diverse effector repertoires.</title>
        <authorList>
            <person name="Burstein D."/>
            <person name="Amaro F."/>
            <person name="Zusman T."/>
            <person name="Lifshitz Z."/>
            <person name="Cohen O."/>
            <person name="Gilbert J.A."/>
            <person name="Pupko T."/>
            <person name="Shuman H.A."/>
            <person name="Segal G."/>
        </authorList>
    </citation>
    <scope>NUCLEOTIDE SEQUENCE [LARGE SCALE GENOMIC DNA]</scope>
    <source>
        <strain evidence="2 3">ATCC 49655</strain>
    </source>
</reference>
<evidence type="ECO:0000313" key="2">
    <source>
        <dbReference type="EMBL" id="KTD57371.1"/>
    </source>
</evidence>